<evidence type="ECO:0000313" key="1">
    <source>
        <dbReference type="EMBL" id="KAI0067593.1"/>
    </source>
</evidence>
<sequence>MSQANQPSYSPSFRASWFPPSRFKEHLSLTVPPHDAPVEQSHFSPESPPPPRPETTHSRSFSLGSSTMYKPSPQSKMRDLEKGSSPHSSPHSAGFRDRFTRLFFEIRAGKREPELDIPIQDPEALPLAQWPPLNVRKQCSCHQETPLQMWRRRAWLAALVLFLFYVFINLLVLDARVFSSSHAPTNSTSALAPAPASGLSADTQQCIDEYTLNAPSSPTTYPCSTCLPLVSVVPSNLTSVYPTAVDATQFCALRAFWEDAGSSGQSALEAIGWVEDVKFCAWGGVRCDGTGRVSSLQLTFPAIPTSIPAEIGDLTALEAFELIGNNAVPGGPFPQTFSSLSGLASIHFESTALGALPDVLQNVTSLTLVSNAQMGQALPTTISQSSLQTLIVNNENITLTSAQQTAICNNALGGHLQTCDLRGTGIQSCGSCLVG</sequence>
<protein>
    <submittedName>
        <fullName evidence="1">Uncharacterized protein</fullName>
    </submittedName>
</protein>
<proteinExistence type="predicted"/>
<gene>
    <name evidence="1" type="ORF">BV25DRAFT_1818970</name>
</gene>
<comment type="caution">
    <text evidence="1">The sequence shown here is derived from an EMBL/GenBank/DDBJ whole genome shotgun (WGS) entry which is preliminary data.</text>
</comment>
<evidence type="ECO:0000313" key="2">
    <source>
        <dbReference type="Proteomes" id="UP000814140"/>
    </source>
</evidence>
<dbReference type="Proteomes" id="UP000814140">
    <property type="component" value="Unassembled WGS sequence"/>
</dbReference>
<reference evidence="1" key="2">
    <citation type="journal article" date="2022" name="New Phytol.">
        <title>Evolutionary transition to the ectomycorrhizal habit in the genomes of a hyperdiverse lineage of mushroom-forming fungi.</title>
        <authorList>
            <person name="Looney B."/>
            <person name="Miyauchi S."/>
            <person name="Morin E."/>
            <person name="Drula E."/>
            <person name="Courty P.E."/>
            <person name="Kohler A."/>
            <person name="Kuo A."/>
            <person name="LaButti K."/>
            <person name="Pangilinan J."/>
            <person name="Lipzen A."/>
            <person name="Riley R."/>
            <person name="Andreopoulos W."/>
            <person name="He G."/>
            <person name="Johnson J."/>
            <person name="Nolan M."/>
            <person name="Tritt A."/>
            <person name="Barry K.W."/>
            <person name="Grigoriev I.V."/>
            <person name="Nagy L.G."/>
            <person name="Hibbett D."/>
            <person name="Henrissat B."/>
            <person name="Matheny P.B."/>
            <person name="Labbe J."/>
            <person name="Martin F.M."/>
        </authorList>
    </citation>
    <scope>NUCLEOTIDE SEQUENCE</scope>
    <source>
        <strain evidence="1">HHB10654</strain>
    </source>
</reference>
<accession>A0ACB8TGL7</accession>
<name>A0ACB8TGL7_9AGAM</name>
<dbReference type="EMBL" id="MU277189">
    <property type="protein sequence ID" value="KAI0067593.1"/>
    <property type="molecule type" value="Genomic_DNA"/>
</dbReference>
<organism evidence="1 2">
    <name type="scientific">Artomyces pyxidatus</name>
    <dbReference type="NCBI Taxonomy" id="48021"/>
    <lineage>
        <taxon>Eukaryota</taxon>
        <taxon>Fungi</taxon>
        <taxon>Dikarya</taxon>
        <taxon>Basidiomycota</taxon>
        <taxon>Agaricomycotina</taxon>
        <taxon>Agaricomycetes</taxon>
        <taxon>Russulales</taxon>
        <taxon>Auriscalpiaceae</taxon>
        <taxon>Artomyces</taxon>
    </lineage>
</organism>
<keyword evidence="2" id="KW-1185">Reference proteome</keyword>
<reference evidence="1" key="1">
    <citation type="submission" date="2021-03" db="EMBL/GenBank/DDBJ databases">
        <authorList>
            <consortium name="DOE Joint Genome Institute"/>
            <person name="Ahrendt S."/>
            <person name="Looney B.P."/>
            <person name="Miyauchi S."/>
            <person name="Morin E."/>
            <person name="Drula E."/>
            <person name="Courty P.E."/>
            <person name="Chicoki N."/>
            <person name="Fauchery L."/>
            <person name="Kohler A."/>
            <person name="Kuo A."/>
            <person name="Labutti K."/>
            <person name="Pangilinan J."/>
            <person name="Lipzen A."/>
            <person name="Riley R."/>
            <person name="Andreopoulos W."/>
            <person name="He G."/>
            <person name="Johnson J."/>
            <person name="Barry K.W."/>
            <person name="Grigoriev I.V."/>
            <person name="Nagy L."/>
            <person name="Hibbett D."/>
            <person name="Henrissat B."/>
            <person name="Matheny P.B."/>
            <person name="Labbe J."/>
            <person name="Martin F."/>
        </authorList>
    </citation>
    <scope>NUCLEOTIDE SEQUENCE</scope>
    <source>
        <strain evidence="1">HHB10654</strain>
    </source>
</reference>